<evidence type="ECO:0000313" key="3">
    <source>
        <dbReference type="EMBL" id="MFD1369545.1"/>
    </source>
</evidence>
<dbReference type="RefSeq" id="WP_317792287.1">
    <property type="nucleotide sequence ID" value="NZ_AP028461.1"/>
</dbReference>
<evidence type="ECO:0000256" key="1">
    <source>
        <dbReference type="SAM" id="MobiDB-lite"/>
    </source>
</evidence>
<evidence type="ECO:0000313" key="4">
    <source>
        <dbReference type="Proteomes" id="UP001597183"/>
    </source>
</evidence>
<accession>A0ABW4AH92</accession>
<feature type="domain" description="VOC" evidence="2">
    <location>
        <begin position="2"/>
        <end position="111"/>
    </location>
</feature>
<dbReference type="InterPro" id="IPR029068">
    <property type="entry name" value="Glyas_Bleomycin-R_OHBP_Dase"/>
</dbReference>
<dbReference type="EMBL" id="JBHTMK010000040">
    <property type="protein sequence ID" value="MFD1369545.1"/>
    <property type="molecule type" value="Genomic_DNA"/>
</dbReference>
<dbReference type="SUPFAM" id="SSF54593">
    <property type="entry name" value="Glyoxalase/Bleomycin resistance protein/Dihydroxybiphenyl dioxygenase"/>
    <property type="match status" value="1"/>
</dbReference>
<comment type="caution">
    <text evidence="3">The sequence shown here is derived from an EMBL/GenBank/DDBJ whole genome shotgun (WGS) entry which is preliminary data.</text>
</comment>
<reference evidence="4" key="1">
    <citation type="journal article" date="2019" name="Int. J. Syst. Evol. Microbiol.">
        <title>The Global Catalogue of Microorganisms (GCM) 10K type strain sequencing project: providing services to taxonomists for standard genome sequencing and annotation.</title>
        <authorList>
            <consortium name="The Broad Institute Genomics Platform"/>
            <consortium name="The Broad Institute Genome Sequencing Center for Infectious Disease"/>
            <person name="Wu L."/>
            <person name="Ma J."/>
        </authorList>
    </citation>
    <scope>NUCLEOTIDE SEQUENCE [LARGE SCALE GENOMIC DNA]</scope>
    <source>
        <strain evidence="4">CCM 7526</strain>
    </source>
</reference>
<feature type="region of interest" description="Disordered" evidence="1">
    <location>
        <begin position="94"/>
        <end position="115"/>
    </location>
</feature>
<dbReference type="InterPro" id="IPR004360">
    <property type="entry name" value="Glyas_Fos-R_dOase_dom"/>
</dbReference>
<dbReference type="PROSITE" id="PS51819">
    <property type="entry name" value="VOC"/>
    <property type="match status" value="1"/>
</dbReference>
<dbReference type="Proteomes" id="UP001597183">
    <property type="component" value="Unassembled WGS sequence"/>
</dbReference>
<protein>
    <submittedName>
        <fullName evidence="3">VOC family protein</fullName>
    </submittedName>
</protein>
<dbReference type="CDD" id="cd06587">
    <property type="entry name" value="VOC"/>
    <property type="match status" value="1"/>
</dbReference>
<keyword evidence="4" id="KW-1185">Reference proteome</keyword>
<dbReference type="InterPro" id="IPR037523">
    <property type="entry name" value="VOC_core"/>
</dbReference>
<organism evidence="3 4">
    <name type="scientific">Actinoplanes sichuanensis</name>
    <dbReference type="NCBI Taxonomy" id="512349"/>
    <lineage>
        <taxon>Bacteria</taxon>
        <taxon>Bacillati</taxon>
        <taxon>Actinomycetota</taxon>
        <taxon>Actinomycetes</taxon>
        <taxon>Micromonosporales</taxon>
        <taxon>Micromonosporaceae</taxon>
        <taxon>Actinoplanes</taxon>
    </lineage>
</organism>
<evidence type="ECO:0000259" key="2">
    <source>
        <dbReference type="PROSITE" id="PS51819"/>
    </source>
</evidence>
<dbReference type="Pfam" id="PF00903">
    <property type="entry name" value="Glyoxalase"/>
    <property type="match status" value="1"/>
</dbReference>
<sequence>MPVDLFAGISVRDLPAAVAWYTALLGSEPAFAPNDVESVFEIAEHRYVYVELRPDHAGHGMITLFVPDFAERVAGAAARGLVPAREETYENGVRKTTYTDPDGNEISFGGGPVSD</sequence>
<dbReference type="Gene3D" id="3.10.180.10">
    <property type="entry name" value="2,3-Dihydroxybiphenyl 1,2-Dioxygenase, domain 1"/>
    <property type="match status" value="1"/>
</dbReference>
<proteinExistence type="predicted"/>
<name>A0ABW4AH92_9ACTN</name>
<gene>
    <name evidence="3" type="ORF">ACFQ5G_29760</name>
</gene>